<dbReference type="Proteomes" id="UP001500994">
    <property type="component" value="Unassembled WGS sequence"/>
</dbReference>
<protein>
    <recommendedName>
        <fullName evidence="3">Type II toxin-antitoxin system RelE/ParE family toxin</fullName>
    </recommendedName>
</protein>
<gene>
    <name evidence="1" type="ORF">GCM10009864_51140</name>
</gene>
<evidence type="ECO:0000313" key="1">
    <source>
        <dbReference type="EMBL" id="GAA2674017.1"/>
    </source>
</evidence>
<dbReference type="EMBL" id="BAAARK010000018">
    <property type="protein sequence ID" value="GAA2674017.1"/>
    <property type="molecule type" value="Genomic_DNA"/>
</dbReference>
<organism evidence="1 2">
    <name type="scientific">Streptomyces lunalinharesii</name>
    <dbReference type="NCBI Taxonomy" id="333384"/>
    <lineage>
        <taxon>Bacteria</taxon>
        <taxon>Bacillati</taxon>
        <taxon>Actinomycetota</taxon>
        <taxon>Actinomycetes</taxon>
        <taxon>Kitasatosporales</taxon>
        <taxon>Streptomycetaceae</taxon>
        <taxon>Streptomyces</taxon>
    </lineage>
</organism>
<name>A0ABN3SEP0_9ACTN</name>
<evidence type="ECO:0000313" key="2">
    <source>
        <dbReference type="Proteomes" id="UP001500994"/>
    </source>
</evidence>
<reference evidence="1 2" key="1">
    <citation type="journal article" date="2019" name="Int. J. Syst. Evol. Microbiol.">
        <title>The Global Catalogue of Microorganisms (GCM) 10K type strain sequencing project: providing services to taxonomists for standard genome sequencing and annotation.</title>
        <authorList>
            <consortium name="The Broad Institute Genomics Platform"/>
            <consortium name="The Broad Institute Genome Sequencing Center for Infectious Disease"/>
            <person name="Wu L."/>
            <person name="Ma J."/>
        </authorList>
    </citation>
    <scope>NUCLEOTIDE SEQUENCE [LARGE SCALE GENOMIC DNA]</scope>
    <source>
        <strain evidence="1 2">JCM 16374</strain>
    </source>
</reference>
<accession>A0ABN3SEP0</accession>
<evidence type="ECO:0008006" key="3">
    <source>
        <dbReference type="Google" id="ProtNLM"/>
    </source>
</evidence>
<comment type="caution">
    <text evidence="1">The sequence shown here is derived from an EMBL/GenBank/DDBJ whole genome shotgun (WGS) entry which is preliminary data.</text>
</comment>
<proteinExistence type="predicted"/>
<keyword evidence="2" id="KW-1185">Reference proteome</keyword>
<sequence length="83" mass="9009">MGRGVTYRLHLDPALHATYKSLPDEARQDLSVLLLDALIDPPSFSEPYGTDDGVMRTIARSHVAGVILIGDTEITLVQLTYAG</sequence>